<dbReference type="AlphaFoldDB" id="A0A1H3U3A9"/>
<dbReference type="PANTHER" id="PTHR31480">
    <property type="entry name" value="BIFUNCTIONAL LYCOPENE CYCLASE/PHYTOENE SYNTHASE"/>
    <property type="match status" value="1"/>
</dbReference>
<organism evidence="1 2">
    <name type="scientific">Delftia lacustris</name>
    <dbReference type="NCBI Taxonomy" id="558537"/>
    <lineage>
        <taxon>Bacteria</taxon>
        <taxon>Pseudomonadati</taxon>
        <taxon>Pseudomonadota</taxon>
        <taxon>Betaproteobacteria</taxon>
        <taxon>Burkholderiales</taxon>
        <taxon>Comamonadaceae</taxon>
        <taxon>Delftia</taxon>
    </lineage>
</organism>
<reference evidence="1 2" key="1">
    <citation type="submission" date="2016-10" db="EMBL/GenBank/DDBJ databases">
        <authorList>
            <person name="de Groot N.N."/>
        </authorList>
    </citation>
    <scope>NUCLEOTIDE SEQUENCE [LARGE SCALE GENOMIC DNA]</scope>
    <source>
        <strain evidence="1 2">LMG 24775</strain>
    </source>
</reference>
<dbReference type="GO" id="GO:0004311">
    <property type="term" value="F:geranylgeranyl diphosphate synthase activity"/>
    <property type="evidence" value="ECO:0007669"/>
    <property type="project" value="InterPro"/>
</dbReference>
<dbReference type="SFLD" id="SFLDG01018">
    <property type="entry name" value="Squalene/Phytoene_Synthase_Lik"/>
    <property type="match status" value="1"/>
</dbReference>
<dbReference type="InterPro" id="IPR008949">
    <property type="entry name" value="Isoprenoid_synthase_dom_sf"/>
</dbReference>
<evidence type="ECO:0000313" key="2">
    <source>
        <dbReference type="Proteomes" id="UP000183417"/>
    </source>
</evidence>
<protein>
    <submittedName>
        <fullName evidence="1">Squalene synthase HpnC</fullName>
    </submittedName>
</protein>
<gene>
    <name evidence="1" type="ORF">SAMN05421547_13648</name>
</gene>
<dbReference type="SFLD" id="SFLDG01212">
    <property type="entry name" value="Phytoene_synthase_like"/>
    <property type="match status" value="1"/>
</dbReference>
<dbReference type="InterPro" id="IPR044843">
    <property type="entry name" value="Trans_IPPS_bact-type"/>
</dbReference>
<dbReference type="NCBIfam" id="TIGR03464">
    <property type="entry name" value="HpnC"/>
    <property type="match status" value="1"/>
</dbReference>
<dbReference type="InterPro" id="IPR017827">
    <property type="entry name" value="HSQ_synthase_HpnC"/>
</dbReference>
<dbReference type="SFLD" id="SFLDS00005">
    <property type="entry name" value="Isoprenoid_Synthase_Type_I"/>
    <property type="match status" value="1"/>
</dbReference>
<name>A0A1H3U3A9_9BURK</name>
<dbReference type="Pfam" id="PF00494">
    <property type="entry name" value="SQS_PSY"/>
    <property type="match status" value="1"/>
</dbReference>
<accession>A0A1H3U3A9</accession>
<evidence type="ECO:0000313" key="1">
    <source>
        <dbReference type="EMBL" id="SDZ56956.1"/>
    </source>
</evidence>
<dbReference type="RefSeq" id="WP_074923876.1">
    <property type="nucleotide sequence ID" value="NZ_CP141274.1"/>
</dbReference>
<dbReference type="EMBL" id="FNPE01000036">
    <property type="protein sequence ID" value="SDZ56956.1"/>
    <property type="molecule type" value="Genomic_DNA"/>
</dbReference>
<sequence>MKSTAPTLPASPAPVTHYENFPVASWLCPPRLRPPIAALYHFARTADDLADEGDATPSERLAALAAYRADLMALGTEGEASMLARTAWPLVFAGLAPQVRAHQLPLALMDDLLSAFAQDVRKTESGATYADRAELLEYCRRSANPVGRLLLHLYGVDDAESLARSDAICTALQLINFWQDFSVDLPRQRHYLTDADCAAHGVRREDLRAEPAALTPAVRALLAEQSAWARALMQSGAPLVHRLPGRIGWELRLVVQGGLRILDKVDALQGASLYRRPTVGKADAPLLLWRALRM</sequence>
<dbReference type="Gene3D" id="1.10.600.10">
    <property type="entry name" value="Farnesyl Diphosphate Synthase"/>
    <property type="match status" value="1"/>
</dbReference>
<dbReference type="GeneID" id="94693779"/>
<dbReference type="SUPFAM" id="SSF48576">
    <property type="entry name" value="Terpenoid synthases"/>
    <property type="match status" value="1"/>
</dbReference>
<dbReference type="InterPro" id="IPR002060">
    <property type="entry name" value="Squ/phyt_synthse"/>
</dbReference>
<proteinExistence type="predicted"/>
<dbReference type="Proteomes" id="UP000183417">
    <property type="component" value="Unassembled WGS sequence"/>
</dbReference>